<comment type="caution">
    <text evidence="5">The sequence shown here is derived from an EMBL/GenBank/DDBJ whole genome shotgun (WGS) entry which is preliminary data.</text>
</comment>
<dbReference type="EMBL" id="BAAAHP010000071">
    <property type="protein sequence ID" value="GAA0934298.1"/>
    <property type="molecule type" value="Genomic_DNA"/>
</dbReference>
<proteinExistence type="inferred from homology"/>
<dbReference type="PANTHER" id="PTHR33744:SF1">
    <property type="entry name" value="DNA-BINDING TRANSCRIPTIONAL ACTIVATOR ADER"/>
    <property type="match status" value="1"/>
</dbReference>
<dbReference type="RefSeq" id="WP_343941467.1">
    <property type="nucleotide sequence ID" value="NZ_BAAAHP010000071.1"/>
</dbReference>
<dbReference type="InterPro" id="IPR025736">
    <property type="entry name" value="PucR_C-HTH_dom"/>
</dbReference>
<feature type="domain" description="PucR C-terminal helix-turn-helix" evidence="3">
    <location>
        <begin position="466"/>
        <end position="523"/>
    </location>
</feature>
<organism evidence="5 6">
    <name type="scientific">Pseudonocardia zijingensis</name>
    <dbReference type="NCBI Taxonomy" id="153376"/>
    <lineage>
        <taxon>Bacteria</taxon>
        <taxon>Bacillati</taxon>
        <taxon>Actinomycetota</taxon>
        <taxon>Actinomycetes</taxon>
        <taxon>Pseudonocardiales</taxon>
        <taxon>Pseudonocardiaceae</taxon>
        <taxon>Pseudonocardia</taxon>
    </lineage>
</organism>
<reference evidence="5 6" key="1">
    <citation type="journal article" date="2019" name="Int. J. Syst. Evol. Microbiol.">
        <title>The Global Catalogue of Microorganisms (GCM) 10K type strain sequencing project: providing services to taxonomists for standard genome sequencing and annotation.</title>
        <authorList>
            <consortium name="The Broad Institute Genomics Platform"/>
            <consortium name="The Broad Institute Genome Sequencing Center for Infectious Disease"/>
            <person name="Wu L."/>
            <person name="Ma J."/>
        </authorList>
    </citation>
    <scope>NUCLEOTIDE SEQUENCE [LARGE SCALE GENOMIC DNA]</scope>
    <source>
        <strain evidence="5 6">JCM 11117</strain>
    </source>
</reference>
<dbReference type="Pfam" id="PF13556">
    <property type="entry name" value="HTH_30"/>
    <property type="match status" value="1"/>
</dbReference>
<evidence type="ECO:0000256" key="1">
    <source>
        <dbReference type="ARBA" id="ARBA00006754"/>
    </source>
</evidence>
<dbReference type="PANTHER" id="PTHR33744">
    <property type="entry name" value="CARBOHYDRATE DIACID REGULATOR"/>
    <property type="match status" value="1"/>
</dbReference>
<dbReference type="Pfam" id="PF17853">
    <property type="entry name" value="GGDEF_2"/>
    <property type="match status" value="1"/>
</dbReference>
<evidence type="ECO:0000313" key="5">
    <source>
        <dbReference type="EMBL" id="GAA0934298.1"/>
    </source>
</evidence>
<dbReference type="Gene3D" id="1.10.10.2840">
    <property type="entry name" value="PucR C-terminal helix-turn-helix domain"/>
    <property type="match status" value="1"/>
</dbReference>
<evidence type="ECO:0000259" key="4">
    <source>
        <dbReference type="Pfam" id="PF17853"/>
    </source>
</evidence>
<dbReference type="Proteomes" id="UP001499967">
    <property type="component" value="Unassembled WGS sequence"/>
</dbReference>
<evidence type="ECO:0000313" key="6">
    <source>
        <dbReference type="Proteomes" id="UP001499967"/>
    </source>
</evidence>
<keyword evidence="6" id="KW-1185">Reference proteome</keyword>
<dbReference type="InterPro" id="IPR042070">
    <property type="entry name" value="PucR_C-HTH_sf"/>
</dbReference>
<accession>A0ABN1PXN9</accession>
<gene>
    <name evidence="5" type="ORF">GCM10009559_24730</name>
</gene>
<sequence length="529" mass="54603">MYPTLADVLDLPVLRAAAPRVRAGSGGLDVPVRWVHVSEQRDPAGTLSGGELVLSIGVAVADPTTDPAAYVAALRAAGAVGLVIELGQHLDALPGPLVQAARAAGFPLVELGRTVRFVEITEVVHAQILNSQYARMQFTQRVHDTFRALAVESGEVGRVLAEAATLTGQPVVLEDLGHRALAFAGDVPAAVLLKDWTARSRQAPATPEPAAAGPEGWATCPVGPRSRRWGRLVVPQRAVADDAAERTAIVLRNAADALTIGRLLGDDSLGLELEAQGELLQDLLHSTTLDEPALRARARALGLPAGGALAVAVVAAGGVAGADPHDRGPVEVVAAAARTAQAPAIVGRSGAGRIALVVSCRSRDQADGLLERVVELLPAGFADAVGAAGPVTAFTDLAAALTEAAFVVDVAASAAEPPPARIRRSSDLGAAGLLWQLRADERLASYVDTQLGPLLRLDEPARGTMLATLAAFLDAGGRISTFAAAVNLSRPAAYARVARLQELLGCALDQPRVRLSLHLAVLALQQDGS</sequence>
<dbReference type="InterPro" id="IPR051448">
    <property type="entry name" value="CdaR-like_regulators"/>
</dbReference>
<name>A0ABN1PXN9_9PSEU</name>
<protein>
    <submittedName>
        <fullName evidence="5">PucR family transcriptional regulator</fullName>
    </submittedName>
</protein>
<comment type="similarity">
    <text evidence="1">Belongs to the CdaR family.</text>
</comment>
<evidence type="ECO:0000259" key="2">
    <source>
        <dbReference type="Pfam" id="PF07905"/>
    </source>
</evidence>
<evidence type="ECO:0000259" key="3">
    <source>
        <dbReference type="Pfam" id="PF13556"/>
    </source>
</evidence>
<feature type="domain" description="CdaR GGDEF-like" evidence="4">
    <location>
        <begin position="290"/>
        <end position="407"/>
    </location>
</feature>
<feature type="domain" description="Purine catabolism PurC-like" evidence="2">
    <location>
        <begin position="7"/>
        <end position="128"/>
    </location>
</feature>
<dbReference type="Pfam" id="PF07905">
    <property type="entry name" value="PucR"/>
    <property type="match status" value="1"/>
</dbReference>
<dbReference type="InterPro" id="IPR012914">
    <property type="entry name" value="PucR_dom"/>
</dbReference>
<dbReference type="InterPro" id="IPR041522">
    <property type="entry name" value="CdaR_GGDEF"/>
</dbReference>